<dbReference type="AlphaFoldDB" id="A0A0B7A6U6"/>
<accession>A0A0B7A6U6</accession>
<name>A0A0B7A6U6_9EUPU</name>
<protein>
    <submittedName>
        <fullName evidence="1">Uncharacterized protein</fullName>
    </submittedName>
</protein>
<gene>
    <name evidence="1" type="primary">ORF96821</name>
</gene>
<dbReference type="EMBL" id="HACG01028876">
    <property type="protein sequence ID" value="CEK75741.1"/>
    <property type="molecule type" value="Transcribed_RNA"/>
</dbReference>
<sequence length="59" mass="6800">MYKTYVEISVKIPIITSTQTPCQRRNTKKAQILYKESLLTLTSTTNIQIMNNQTNYDSA</sequence>
<organism evidence="1">
    <name type="scientific">Arion vulgaris</name>
    <dbReference type="NCBI Taxonomy" id="1028688"/>
    <lineage>
        <taxon>Eukaryota</taxon>
        <taxon>Metazoa</taxon>
        <taxon>Spiralia</taxon>
        <taxon>Lophotrochozoa</taxon>
        <taxon>Mollusca</taxon>
        <taxon>Gastropoda</taxon>
        <taxon>Heterobranchia</taxon>
        <taxon>Euthyneura</taxon>
        <taxon>Panpulmonata</taxon>
        <taxon>Eupulmonata</taxon>
        <taxon>Stylommatophora</taxon>
        <taxon>Helicina</taxon>
        <taxon>Arionoidea</taxon>
        <taxon>Arionidae</taxon>
        <taxon>Arion</taxon>
    </lineage>
</organism>
<feature type="non-terminal residue" evidence="1">
    <location>
        <position position="59"/>
    </location>
</feature>
<proteinExistence type="predicted"/>
<evidence type="ECO:0000313" key="1">
    <source>
        <dbReference type="EMBL" id="CEK75741.1"/>
    </source>
</evidence>
<reference evidence="1" key="1">
    <citation type="submission" date="2014-12" db="EMBL/GenBank/DDBJ databases">
        <title>Insight into the proteome of Arion vulgaris.</title>
        <authorList>
            <person name="Aradska J."/>
            <person name="Bulat T."/>
            <person name="Smidak R."/>
            <person name="Sarate P."/>
            <person name="Gangsoo J."/>
            <person name="Sialana F."/>
            <person name="Bilban M."/>
            <person name="Lubec G."/>
        </authorList>
    </citation>
    <scope>NUCLEOTIDE SEQUENCE</scope>
    <source>
        <tissue evidence="1">Skin</tissue>
    </source>
</reference>